<feature type="transmembrane region" description="Helical" evidence="6">
    <location>
        <begin position="311"/>
        <end position="331"/>
    </location>
</feature>
<evidence type="ECO:0000256" key="6">
    <source>
        <dbReference type="SAM" id="Phobius"/>
    </source>
</evidence>
<keyword evidence="3 6" id="KW-0812">Transmembrane</keyword>
<evidence type="ECO:0000256" key="4">
    <source>
        <dbReference type="ARBA" id="ARBA00022989"/>
    </source>
</evidence>
<proteinExistence type="predicted"/>
<accession>A0A835BBX7</accession>
<name>A0A835BBX7_9POAL</name>
<evidence type="ECO:0000256" key="1">
    <source>
        <dbReference type="ARBA" id="ARBA00004141"/>
    </source>
</evidence>
<evidence type="ECO:0000256" key="3">
    <source>
        <dbReference type="ARBA" id="ARBA00022692"/>
    </source>
</evidence>
<evidence type="ECO:0000259" key="7">
    <source>
        <dbReference type="PROSITE" id="PS50850"/>
    </source>
</evidence>
<keyword evidence="5 6" id="KW-0472">Membrane</keyword>
<keyword evidence="9" id="KW-1185">Reference proteome</keyword>
<dbReference type="PANTHER" id="PTHR23511">
    <property type="entry name" value="SYNAPTIC VESICLE GLYCOPROTEIN 2"/>
    <property type="match status" value="1"/>
</dbReference>
<feature type="transmembrane region" description="Helical" evidence="6">
    <location>
        <begin position="473"/>
        <end position="495"/>
    </location>
</feature>
<comment type="subcellular location">
    <subcellularLocation>
        <location evidence="1">Membrane</location>
        <topology evidence="1">Multi-pass membrane protein</topology>
    </subcellularLocation>
</comment>
<feature type="transmembrane region" description="Helical" evidence="6">
    <location>
        <begin position="385"/>
        <end position="403"/>
    </location>
</feature>
<feature type="transmembrane region" description="Helical" evidence="6">
    <location>
        <begin position="196"/>
        <end position="214"/>
    </location>
</feature>
<dbReference type="Proteomes" id="UP000636709">
    <property type="component" value="Unassembled WGS sequence"/>
</dbReference>
<feature type="transmembrane region" description="Helical" evidence="6">
    <location>
        <begin position="137"/>
        <end position="157"/>
    </location>
</feature>
<dbReference type="InterPro" id="IPR036259">
    <property type="entry name" value="MFS_trans_sf"/>
</dbReference>
<dbReference type="FunFam" id="1.20.1250.20:FF:000232">
    <property type="entry name" value="Organic cation/carnitine transporter 7"/>
    <property type="match status" value="1"/>
</dbReference>
<dbReference type="Pfam" id="PF00083">
    <property type="entry name" value="Sugar_tr"/>
    <property type="match status" value="2"/>
</dbReference>
<evidence type="ECO:0000256" key="5">
    <source>
        <dbReference type="ARBA" id="ARBA00023136"/>
    </source>
</evidence>
<dbReference type="Gene3D" id="1.20.1250.20">
    <property type="entry name" value="MFS general substrate transporter like domains"/>
    <property type="match status" value="1"/>
</dbReference>
<evidence type="ECO:0000256" key="2">
    <source>
        <dbReference type="ARBA" id="ARBA00022448"/>
    </source>
</evidence>
<dbReference type="PROSITE" id="PS50850">
    <property type="entry name" value="MFS"/>
    <property type="match status" value="1"/>
</dbReference>
<keyword evidence="2" id="KW-0813">Transport</keyword>
<feature type="transmembrane region" description="Helical" evidence="6">
    <location>
        <begin position="360"/>
        <end position="378"/>
    </location>
</feature>
<dbReference type="GO" id="GO:0022857">
    <property type="term" value="F:transmembrane transporter activity"/>
    <property type="evidence" value="ECO:0007669"/>
    <property type="project" value="InterPro"/>
</dbReference>
<dbReference type="SUPFAM" id="SSF103473">
    <property type="entry name" value="MFS general substrate transporter"/>
    <property type="match status" value="1"/>
</dbReference>
<feature type="domain" description="Major facilitator superfamily (MFS) profile" evidence="7">
    <location>
        <begin position="22"/>
        <end position="498"/>
    </location>
</feature>
<feature type="transmembrane region" description="Helical" evidence="6">
    <location>
        <begin position="106"/>
        <end position="125"/>
    </location>
</feature>
<feature type="transmembrane region" description="Helical" evidence="6">
    <location>
        <begin position="409"/>
        <end position="432"/>
    </location>
</feature>
<dbReference type="GO" id="GO:0016020">
    <property type="term" value="C:membrane"/>
    <property type="evidence" value="ECO:0007669"/>
    <property type="project" value="UniProtKB-SubCell"/>
</dbReference>
<dbReference type="PANTHER" id="PTHR23511:SF5">
    <property type="entry name" value="MAJOR FACILITATOR-TYPE TRANSPORTER HXNZ-RELATED"/>
    <property type="match status" value="1"/>
</dbReference>
<keyword evidence="4 6" id="KW-1133">Transmembrane helix</keyword>
<dbReference type="InterPro" id="IPR005828">
    <property type="entry name" value="MFS_sugar_transport-like"/>
</dbReference>
<feature type="transmembrane region" description="Helical" evidence="6">
    <location>
        <begin position="59"/>
        <end position="79"/>
    </location>
</feature>
<dbReference type="InterPro" id="IPR020846">
    <property type="entry name" value="MFS_dom"/>
</dbReference>
<feature type="transmembrane region" description="Helical" evidence="6">
    <location>
        <begin position="21"/>
        <end position="47"/>
    </location>
</feature>
<evidence type="ECO:0000313" key="9">
    <source>
        <dbReference type="Proteomes" id="UP000636709"/>
    </source>
</evidence>
<comment type="caution">
    <text evidence="8">The sequence shown here is derived from an EMBL/GenBank/DDBJ whole genome shotgun (WGS) entry which is preliminary data.</text>
</comment>
<protein>
    <recommendedName>
        <fullName evidence="7">Major facilitator superfamily (MFS) profile domain-containing protein</fullName>
    </recommendedName>
</protein>
<feature type="transmembrane region" description="Helical" evidence="6">
    <location>
        <begin position="169"/>
        <end position="190"/>
    </location>
</feature>
<reference evidence="8" key="1">
    <citation type="submission" date="2020-07" db="EMBL/GenBank/DDBJ databases">
        <title>Genome sequence and genetic diversity analysis of an under-domesticated orphan crop, white fonio (Digitaria exilis).</title>
        <authorList>
            <person name="Bennetzen J.L."/>
            <person name="Chen S."/>
            <person name="Ma X."/>
            <person name="Wang X."/>
            <person name="Yssel A.E.J."/>
            <person name="Chaluvadi S.R."/>
            <person name="Johnson M."/>
            <person name="Gangashetty P."/>
            <person name="Hamidou F."/>
            <person name="Sanogo M.D."/>
            <person name="Zwaenepoel A."/>
            <person name="Wallace J."/>
            <person name="Van De Peer Y."/>
            <person name="Van Deynze A."/>
        </authorList>
    </citation>
    <scope>NUCLEOTIDE SEQUENCE</scope>
    <source>
        <tissue evidence="8">Leaves</tissue>
    </source>
</reference>
<dbReference type="OrthoDB" id="4139357at2759"/>
<sequence length="503" mass="54944">METYTTDDALTIMGFGKFQGLVLAYAGMGWVAEAMEVMLLSFLGPVVREVWNVSPQDESLLSSVVFAGMLIGALTWGFISDSYGRSDSFLCLIGYMSRVNELNLVLLFRTVLLLSTLLTSGLGFLSALSPNYSCLLILRFFVGIGVGSGHVFSSWFLEFVPAGNRGTWMIVFSFFWTIGTVLEALLAWVVLPGLSWRWLLALSSLPCFLLLPFFRITPESPRYLCAQNRMVDARLVLERMANANQASLPLGVLTFHGETNINYSTHASEDEHLITVTEKKEHTVVNAINSKSAAIAALRKLLSHNLLRSTLLLWFVCYASSFAYYGIALLASQLTDVNRSCSSNLIFEMDQKDGNLYKDTFITSLAEAPGLILSALLVDWFGRKATMCFLMLGCCVFLGPLVLHQNELFTTTLLFGARACGSGGTIVVCLYAPEVYPTAIRSTGVGVATAIGKIGGVVCPLVAVGMLRSCHQMAAVLVFELVLFLAGVACLLFPVETKGREMD</sequence>
<dbReference type="EMBL" id="JACEFO010002103">
    <property type="protein sequence ID" value="KAF8683145.1"/>
    <property type="molecule type" value="Genomic_DNA"/>
</dbReference>
<evidence type="ECO:0000313" key="8">
    <source>
        <dbReference type="EMBL" id="KAF8683145.1"/>
    </source>
</evidence>
<organism evidence="8 9">
    <name type="scientific">Digitaria exilis</name>
    <dbReference type="NCBI Taxonomy" id="1010633"/>
    <lineage>
        <taxon>Eukaryota</taxon>
        <taxon>Viridiplantae</taxon>
        <taxon>Streptophyta</taxon>
        <taxon>Embryophyta</taxon>
        <taxon>Tracheophyta</taxon>
        <taxon>Spermatophyta</taxon>
        <taxon>Magnoliopsida</taxon>
        <taxon>Liliopsida</taxon>
        <taxon>Poales</taxon>
        <taxon>Poaceae</taxon>
        <taxon>PACMAD clade</taxon>
        <taxon>Panicoideae</taxon>
        <taxon>Panicodae</taxon>
        <taxon>Paniceae</taxon>
        <taxon>Anthephorinae</taxon>
        <taxon>Digitaria</taxon>
    </lineage>
</organism>
<dbReference type="AlphaFoldDB" id="A0A835BBX7"/>
<feature type="transmembrane region" description="Helical" evidence="6">
    <location>
        <begin position="444"/>
        <end position="467"/>
    </location>
</feature>
<gene>
    <name evidence="8" type="ORF">HU200_045005</name>
</gene>